<feature type="compositionally biased region" description="Low complexity" evidence="1">
    <location>
        <begin position="60"/>
        <end position="71"/>
    </location>
</feature>
<feature type="region of interest" description="Disordered" evidence="1">
    <location>
        <begin position="27"/>
        <end position="91"/>
    </location>
</feature>
<keyword evidence="2" id="KW-0732">Signal</keyword>
<feature type="chain" id="PRO_5043351768" evidence="2">
    <location>
        <begin position="19"/>
        <end position="203"/>
    </location>
</feature>
<protein>
    <submittedName>
        <fullName evidence="3">Uncharacterized protein</fullName>
    </submittedName>
</protein>
<name>A0AAW2JI12_SESRA</name>
<comment type="caution">
    <text evidence="3">The sequence shown here is derived from an EMBL/GenBank/DDBJ whole genome shotgun (WGS) entry which is preliminary data.</text>
</comment>
<organism evidence="3">
    <name type="scientific">Sesamum radiatum</name>
    <name type="common">Black benniseed</name>
    <dbReference type="NCBI Taxonomy" id="300843"/>
    <lineage>
        <taxon>Eukaryota</taxon>
        <taxon>Viridiplantae</taxon>
        <taxon>Streptophyta</taxon>
        <taxon>Embryophyta</taxon>
        <taxon>Tracheophyta</taxon>
        <taxon>Spermatophyta</taxon>
        <taxon>Magnoliopsida</taxon>
        <taxon>eudicotyledons</taxon>
        <taxon>Gunneridae</taxon>
        <taxon>Pentapetalae</taxon>
        <taxon>asterids</taxon>
        <taxon>lamiids</taxon>
        <taxon>Lamiales</taxon>
        <taxon>Pedaliaceae</taxon>
        <taxon>Sesamum</taxon>
    </lineage>
</organism>
<feature type="signal peptide" evidence="2">
    <location>
        <begin position="1"/>
        <end position="18"/>
    </location>
</feature>
<accession>A0AAW2JI12</accession>
<reference evidence="3" key="1">
    <citation type="submission" date="2020-06" db="EMBL/GenBank/DDBJ databases">
        <authorList>
            <person name="Li T."/>
            <person name="Hu X."/>
            <person name="Zhang T."/>
            <person name="Song X."/>
            <person name="Zhang H."/>
            <person name="Dai N."/>
            <person name="Sheng W."/>
            <person name="Hou X."/>
            <person name="Wei L."/>
        </authorList>
    </citation>
    <scope>NUCLEOTIDE SEQUENCE</scope>
    <source>
        <strain evidence="3">G02</strain>
        <tissue evidence="3">Leaf</tissue>
    </source>
</reference>
<dbReference type="AlphaFoldDB" id="A0AAW2JI12"/>
<dbReference type="EMBL" id="JACGWJ010000262">
    <property type="protein sequence ID" value="KAL0293877.1"/>
    <property type="molecule type" value="Genomic_DNA"/>
</dbReference>
<feature type="compositionally biased region" description="Low complexity" evidence="1">
    <location>
        <begin position="28"/>
        <end position="39"/>
    </location>
</feature>
<evidence type="ECO:0000256" key="1">
    <source>
        <dbReference type="SAM" id="MobiDB-lite"/>
    </source>
</evidence>
<sequence>MHFILSLPLRFIFGTVHSILSVALTPPATRSSRGTASSSNQRGKRAAPALPGSSSKRLKPSPSAPRSNSARQVPHLPPPRDLGAGPSKLPPSSTGEVYAHLMLFLEKDRAPGRAADILKGALSSRDKRLLSSLSPEDLDQMLTLVLAKVFSTGIHTEGGKLRFRGLDRSQGEVIVRGLEDKVERLHGEVDALKAVKKEAGARC</sequence>
<proteinExistence type="predicted"/>
<gene>
    <name evidence="3" type="ORF">Sradi_6915100</name>
</gene>
<evidence type="ECO:0000313" key="3">
    <source>
        <dbReference type="EMBL" id="KAL0293877.1"/>
    </source>
</evidence>
<evidence type="ECO:0000256" key="2">
    <source>
        <dbReference type="SAM" id="SignalP"/>
    </source>
</evidence>
<reference evidence="3" key="2">
    <citation type="journal article" date="2024" name="Plant">
        <title>Genomic evolution and insights into agronomic trait innovations of Sesamum species.</title>
        <authorList>
            <person name="Miao H."/>
            <person name="Wang L."/>
            <person name="Qu L."/>
            <person name="Liu H."/>
            <person name="Sun Y."/>
            <person name="Le M."/>
            <person name="Wang Q."/>
            <person name="Wei S."/>
            <person name="Zheng Y."/>
            <person name="Lin W."/>
            <person name="Duan Y."/>
            <person name="Cao H."/>
            <person name="Xiong S."/>
            <person name="Wang X."/>
            <person name="Wei L."/>
            <person name="Li C."/>
            <person name="Ma Q."/>
            <person name="Ju M."/>
            <person name="Zhao R."/>
            <person name="Li G."/>
            <person name="Mu C."/>
            <person name="Tian Q."/>
            <person name="Mei H."/>
            <person name="Zhang T."/>
            <person name="Gao T."/>
            <person name="Zhang H."/>
        </authorList>
    </citation>
    <scope>NUCLEOTIDE SEQUENCE</scope>
    <source>
        <strain evidence="3">G02</strain>
    </source>
</reference>